<name>A0AA39KVM9_MICHY</name>
<dbReference type="Proteomes" id="UP001168972">
    <property type="component" value="Unassembled WGS sequence"/>
</dbReference>
<gene>
    <name evidence="2" type="ORF">PV327_009116</name>
</gene>
<keyword evidence="1" id="KW-0732">Signal</keyword>
<evidence type="ECO:0000313" key="2">
    <source>
        <dbReference type="EMBL" id="KAK0175362.1"/>
    </source>
</evidence>
<accession>A0AA39KVM9</accession>
<dbReference type="EMBL" id="JAQQBR010000005">
    <property type="protein sequence ID" value="KAK0175362.1"/>
    <property type="molecule type" value="Genomic_DNA"/>
</dbReference>
<comment type="caution">
    <text evidence="2">The sequence shown here is derived from an EMBL/GenBank/DDBJ whole genome shotgun (WGS) entry which is preliminary data.</text>
</comment>
<protein>
    <submittedName>
        <fullName evidence="2">Uncharacterized protein</fullName>
    </submittedName>
</protein>
<feature type="chain" id="PRO_5041458966" evidence="1">
    <location>
        <begin position="20"/>
        <end position="166"/>
    </location>
</feature>
<organism evidence="2 3">
    <name type="scientific">Microctonus hyperodae</name>
    <name type="common">Parasitoid wasp</name>
    <dbReference type="NCBI Taxonomy" id="165561"/>
    <lineage>
        <taxon>Eukaryota</taxon>
        <taxon>Metazoa</taxon>
        <taxon>Ecdysozoa</taxon>
        <taxon>Arthropoda</taxon>
        <taxon>Hexapoda</taxon>
        <taxon>Insecta</taxon>
        <taxon>Pterygota</taxon>
        <taxon>Neoptera</taxon>
        <taxon>Endopterygota</taxon>
        <taxon>Hymenoptera</taxon>
        <taxon>Apocrita</taxon>
        <taxon>Ichneumonoidea</taxon>
        <taxon>Braconidae</taxon>
        <taxon>Euphorinae</taxon>
        <taxon>Microctonus</taxon>
    </lineage>
</organism>
<reference evidence="2" key="1">
    <citation type="journal article" date="2023" name="bioRxiv">
        <title>Scaffold-level genome assemblies of two parasitoid biocontrol wasps reveal the parthenogenesis mechanism and an associated novel virus.</title>
        <authorList>
            <person name="Inwood S."/>
            <person name="Skelly J."/>
            <person name="Guhlin J."/>
            <person name="Harrop T."/>
            <person name="Goldson S."/>
            <person name="Dearden P."/>
        </authorList>
    </citation>
    <scope>NUCLEOTIDE SEQUENCE</scope>
    <source>
        <strain evidence="2">Lincoln</strain>
        <tissue evidence="2">Whole body</tissue>
    </source>
</reference>
<feature type="signal peptide" evidence="1">
    <location>
        <begin position="1"/>
        <end position="19"/>
    </location>
</feature>
<evidence type="ECO:0000256" key="1">
    <source>
        <dbReference type="SAM" id="SignalP"/>
    </source>
</evidence>
<evidence type="ECO:0000313" key="3">
    <source>
        <dbReference type="Proteomes" id="UP001168972"/>
    </source>
</evidence>
<keyword evidence="3" id="KW-1185">Reference proteome</keyword>
<dbReference type="AlphaFoldDB" id="A0AA39KVM9"/>
<proteinExistence type="predicted"/>
<reference evidence="2" key="2">
    <citation type="submission" date="2023-03" db="EMBL/GenBank/DDBJ databases">
        <authorList>
            <person name="Inwood S.N."/>
            <person name="Skelly J.G."/>
            <person name="Guhlin J."/>
            <person name="Harrop T.W.R."/>
            <person name="Goldson S.G."/>
            <person name="Dearden P.K."/>
        </authorList>
    </citation>
    <scope>NUCLEOTIDE SEQUENCE</scope>
    <source>
        <strain evidence="2">Lincoln</strain>
        <tissue evidence="2">Whole body</tissue>
    </source>
</reference>
<sequence>MRIIIFSMLALSLVISIGAREEIKILECLYEDDSLACAKKIADMALDEIELKTVGKNNSDVTISKVIEESGRFFVDGVHDMIYNNEEDNYTHQLENDNPSGNRNLIINIARFWLDLKKSHAPERVVYYEHAQHQHHYEPEDEHGYWKRRSLDNNNMPYSGWSSLIE</sequence>